<feature type="domain" description="Peptidase C45 hydrolase" evidence="1">
    <location>
        <begin position="116"/>
        <end position="283"/>
    </location>
</feature>
<dbReference type="NCBIfam" id="NF040521">
    <property type="entry name" value="C45_proenzyme"/>
    <property type="match status" value="1"/>
</dbReference>
<dbReference type="OMA" id="AQNWDWT"/>
<dbReference type="PANTHER" id="PTHR34180">
    <property type="entry name" value="PEPTIDASE C45"/>
    <property type="match status" value="1"/>
</dbReference>
<dbReference type="Pfam" id="PF03417">
    <property type="entry name" value="AAT"/>
    <property type="match status" value="1"/>
</dbReference>
<reference evidence="3" key="1">
    <citation type="journal article" date="2017" name="Genome Biol.">
        <title>Comparative genomics reveals high biological diversity and specific adaptations in the industrially and medically important fungal genus Aspergillus.</title>
        <authorList>
            <person name="de Vries R.P."/>
            <person name="Riley R."/>
            <person name="Wiebenga A."/>
            <person name="Aguilar-Osorio G."/>
            <person name="Amillis S."/>
            <person name="Uchima C.A."/>
            <person name="Anderluh G."/>
            <person name="Asadollahi M."/>
            <person name="Askin M."/>
            <person name="Barry K."/>
            <person name="Battaglia E."/>
            <person name="Bayram O."/>
            <person name="Benocci T."/>
            <person name="Braus-Stromeyer S.A."/>
            <person name="Caldana C."/>
            <person name="Canovas D."/>
            <person name="Cerqueira G.C."/>
            <person name="Chen F."/>
            <person name="Chen W."/>
            <person name="Choi C."/>
            <person name="Clum A."/>
            <person name="Dos Santos R.A."/>
            <person name="Damasio A.R."/>
            <person name="Diallinas G."/>
            <person name="Emri T."/>
            <person name="Fekete E."/>
            <person name="Flipphi M."/>
            <person name="Freyberg S."/>
            <person name="Gallo A."/>
            <person name="Gournas C."/>
            <person name="Habgood R."/>
            <person name="Hainaut M."/>
            <person name="Harispe M.L."/>
            <person name="Henrissat B."/>
            <person name="Hilden K.S."/>
            <person name="Hope R."/>
            <person name="Hossain A."/>
            <person name="Karabika E."/>
            <person name="Karaffa L."/>
            <person name="Karanyi Z."/>
            <person name="Krasevec N."/>
            <person name="Kuo A."/>
            <person name="Kusch H."/>
            <person name="LaButti K."/>
            <person name="Lagendijk E.L."/>
            <person name="Lapidus A."/>
            <person name="Levasseur A."/>
            <person name="Lindquist E."/>
            <person name="Lipzen A."/>
            <person name="Logrieco A.F."/>
            <person name="MacCabe A."/>
            <person name="Maekelae M.R."/>
            <person name="Malavazi I."/>
            <person name="Melin P."/>
            <person name="Meyer V."/>
            <person name="Mielnichuk N."/>
            <person name="Miskei M."/>
            <person name="Molnar A.P."/>
            <person name="Mule G."/>
            <person name="Ngan C.Y."/>
            <person name="Orejas M."/>
            <person name="Orosz E."/>
            <person name="Ouedraogo J.P."/>
            <person name="Overkamp K.M."/>
            <person name="Park H.-S."/>
            <person name="Perrone G."/>
            <person name="Piumi F."/>
            <person name="Punt P.J."/>
            <person name="Ram A.F."/>
            <person name="Ramon A."/>
            <person name="Rauscher S."/>
            <person name="Record E."/>
            <person name="Riano-Pachon D.M."/>
            <person name="Robert V."/>
            <person name="Roehrig J."/>
            <person name="Ruller R."/>
            <person name="Salamov A."/>
            <person name="Salih N.S."/>
            <person name="Samson R.A."/>
            <person name="Sandor E."/>
            <person name="Sanguinetti M."/>
            <person name="Schuetze T."/>
            <person name="Sepcic K."/>
            <person name="Shelest E."/>
            <person name="Sherlock G."/>
            <person name="Sophianopoulou V."/>
            <person name="Squina F.M."/>
            <person name="Sun H."/>
            <person name="Susca A."/>
            <person name="Todd R.B."/>
            <person name="Tsang A."/>
            <person name="Unkles S.E."/>
            <person name="van de Wiele N."/>
            <person name="van Rossen-Uffink D."/>
            <person name="Oliveira J.V."/>
            <person name="Vesth T.C."/>
            <person name="Visser J."/>
            <person name="Yu J.-H."/>
            <person name="Zhou M."/>
            <person name="Andersen M.R."/>
            <person name="Archer D.B."/>
            <person name="Baker S.E."/>
            <person name="Benoit I."/>
            <person name="Brakhage A.A."/>
            <person name="Braus G.H."/>
            <person name="Fischer R."/>
            <person name="Frisvad J.C."/>
            <person name="Goldman G.H."/>
            <person name="Houbraken J."/>
            <person name="Oakley B."/>
            <person name="Pocsi I."/>
            <person name="Scazzocchio C."/>
            <person name="Seiboth B."/>
            <person name="vanKuyk P.A."/>
            <person name="Wortman J."/>
            <person name="Dyer P.S."/>
            <person name="Grigoriev I.V."/>
        </authorList>
    </citation>
    <scope>NUCLEOTIDE SEQUENCE [LARGE SCALE GENOMIC DNA]</scope>
    <source>
        <strain evidence="3">ATCC 16872 / CBS 172.66 / WB 5094</strain>
    </source>
</reference>
<dbReference type="EMBL" id="KV878970">
    <property type="protein sequence ID" value="OJK05042.1"/>
    <property type="molecule type" value="Genomic_DNA"/>
</dbReference>
<name>A0A1L9X9C3_ASPA1</name>
<dbReference type="Gene3D" id="1.10.10.2120">
    <property type="match status" value="1"/>
</dbReference>
<dbReference type="InterPro" id="IPR047794">
    <property type="entry name" value="C45_proenzyme-like"/>
</dbReference>
<dbReference type="PANTHER" id="PTHR34180:SF1">
    <property type="entry name" value="BETA-ALANYL-DOPAMINE_CARCININE HYDROLASE"/>
    <property type="match status" value="1"/>
</dbReference>
<evidence type="ECO:0000313" key="2">
    <source>
        <dbReference type="EMBL" id="OJK05042.1"/>
    </source>
</evidence>
<dbReference type="OrthoDB" id="189997at2759"/>
<dbReference type="Proteomes" id="UP000184546">
    <property type="component" value="Unassembled WGS sequence"/>
</dbReference>
<gene>
    <name evidence="2" type="ORF">ASPACDRAFT_20026</name>
</gene>
<evidence type="ECO:0000259" key="1">
    <source>
        <dbReference type="Pfam" id="PF03417"/>
    </source>
</evidence>
<evidence type="ECO:0000313" key="3">
    <source>
        <dbReference type="Proteomes" id="UP000184546"/>
    </source>
</evidence>
<organism evidence="2 3">
    <name type="scientific">Aspergillus aculeatus (strain ATCC 16872 / CBS 172.66 / WB 5094)</name>
    <dbReference type="NCBI Taxonomy" id="690307"/>
    <lineage>
        <taxon>Eukaryota</taxon>
        <taxon>Fungi</taxon>
        <taxon>Dikarya</taxon>
        <taxon>Ascomycota</taxon>
        <taxon>Pezizomycotina</taxon>
        <taxon>Eurotiomycetes</taxon>
        <taxon>Eurotiomycetidae</taxon>
        <taxon>Eurotiales</taxon>
        <taxon>Aspergillaceae</taxon>
        <taxon>Aspergillus</taxon>
        <taxon>Aspergillus subgen. Circumdati</taxon>
    </lineage>
</organism>
<keyword evidence="3" id="KW-1185">Reference proteome</keyword>
<sequence>MHVEIEEPPRIVLSGTPREIGLQHGKQLYSQIKNQLTVYEAMFQHTSKMSWDDVLVLAEEFRATIARSTPDLLAEMQGIADGAGRTLLEIVALNCRSEISFGKFADGCSSLALHRRDRGRILAQNWDFTTRVQGNLALVEIIQPDKPVIYMVTEAGIVGKIGFNSAGVGVCLNAIRAHPCLSSKLPIHIALRLCLESDSVDTAVQKLSSLGGVASSQHILIADPTVALGLELSPLGDDHLPEDEYGMVTHTNHFLLNRRVIEPPWLSGSPVRLARVRELAREIVDSKVLEGGGAELAGTVLRGQIFSDTCDGPQSICWQEDPAQPKIVRTATLFNIVMRLEEGNLGAEVVFGKPGSGMESSVIKLPWR</sequence>
<dbReference type="InterPro" id="IPR005079">
    <property type="entry name" value="Peptidase_C45_hydrolase"/>
</dbReference>
<dbReference type="STRING" id="690307.A0A1L9X9C3"/>
<dbReference type="AlphaFoldDB" id="A0A1L9X9C3"/>
<dbReference type="InterPro" id="IPR047801">
    <property type="entry name" value="Peptidase_C45"/>
</dbReference>
<dbReference type="Gene3D" id="3.60.60.10">
    <property type="entry name" value="Penicillin V Acylase, Chain A"/>
    <property type="match status" value="1"/>
</dbReference>
<dbReference type="GeneID" id="30972733"/>
<dbReference type="RefSeq" id="XP_020061381.1">
    <property type="nucleotide sequence ID" value="XM_020198919.1"/>
</dbReference>
<dbReference type="VEuPathDB" id="FungiDB:ASPACDRAFT_20026"/>
<accession>A0A1L9X9C3</accession>
<protein>
    <recommendedName>
        <fullName evidence="1">Peptidase C45 hydrolase domain-containing protein</fullName>
    </recommendedName>
</protein>
<proteinExistence type="predicted"/>